<dbReference type="InterPro" id="IPR014747">
    <property type="entry name" value="Bac_photo_RC_H_C"/>
</dbReference>
<dbReference type="RefSeq" id="WP_051570014.1">
    <property type="nucleotide sequence ID" value="NZ_KK073874.1"/>
</dbReference>
<feature type="compositionally biased region" description="Basic and acidic residues" evidence="1">
    <location>
        <begin position="124"/>
        <end position="135"/>
    </location>
</feature>
<dbReference type="OrthoDB" id="3712018at2"/>
<feature type="region of interest" description="Disordered" evidence="1">
    <location>
        <begin position="1"/>
        <end position="22"/>
    </location>
</feature>
<dbReference type="InterPro" id="IPR011033">
    <property type="entry name" value="PRC_barrel-like_sf"/>
</dbReference>
<dbReference type="HOGENOM" id="CLU_050193_1_0_11"/>
<dbReference type="EMBL" id="JFBT01000001">
    <property type="protein sequence ID" value="EXG81090.1"/>
    <property type="molecule type" value="Genomic_DNA"/>
</dbReference>
<dbReference type="GO" id="GO:0019684">
    <property type="term" value="P:photosynthesis, light reaction"/>
    <property type="evidence" value="ECO:0007669"/>
    <property type="project" value="InterPro"/>
</dbReference>
<feature type="compositionally biased region" description="Basic and acidic residues" evidence="1">
    <location>
        <begin position="143"/>
        <end position="168"/>
    </location>
</feature>
<organism evidence="3 4">
    <name type="scientific">Cryptosporangium arvum DSM 44712</name>
    <dbReference type="NCBI Taxonomy" id="927661"/>
    <lineage>
        <taxon>Bacteria</taxon>
        <taxon>Bacillati</taxon>
        <taxon>Actinomycetota</taxon>
        <taxon>Actinomycetes</taxon>
        <taxon>Cryptosporangiales</taxon>
        <taxon>Cryptosporangiaceae</taxon>
        <taxon>Cryptosporangium</taxon>
    </lineage>
</organism>
<dbReference type="GO" id="GO:0030077">
    <property type="term" value="C:plasma membrane light-harvesting complex"/>
    <property type="evidence" value="ECO:0007669"/>
    <property type="project" value="InterPro"/>
</dbReference>
<reference evidence="3 4" key="1">
    <citation type="submission" date="2013-07" db="EMBL/GenBank/DDBJ databases">
        <authorList>
            <consortium name="DOE Joint Genome Institute"/>
            <person name="Eisen J."/>
            <person name="Huntemann M."/>
            <person name="Han J."/>
            <person name="Chen A."/>
            <person name="Kyrpides N."/>
            <person name="Mavromatis K."/>
            <person name="Markowitz V."/>
            <person name="Palaniappan K."/>
            <person name="Ivanova N."/>
            <person name="Schaumberg A."/>
            <person name="Pati A."/>
            <person name="Liolios K."/>
            <person name="Nordberg H.P."/>
            <person name="Cantor M.N."/>
            <person name="Hua S.X."/>
            <person name="Woyke T."/>
        </authorList>
    </citation>
    <scope>NUCLEOTIDE SEQUENCE [LARGE SCALE GENOMIC DNA]</scope>
    <source>
        <strain evidence="3 4">DSM 44712</strain>
    </source>
</reference>
<dbReference type="InterPro" id="IPR027275">
    <property type="entry name" value="PRC-brl_dom"/>
</dbReference>
<accession>A0A010YLI6</accession>
<dbReference type="Gene3D" id="3.90.50.10">
    <property type="entry name" value="Photosynthetic Reaction Center, subunit H, domain 2"/>
    <property type="match status" value="1"/>
</dbReference>
<keyword evidence="4" id="KW-1185">Reference proteome</keyword>
<evidence type="ECO:0000259" key="2">
    <source>
        <dbReference type="Pfam" id="PF05239"/>
    </source>
</evidence>
<evidence type="ECO:0000313" key="3">
    <source>
        <dbReference type="EMBL" id="EXG81090.1"/>
    </source>
</evidence>
<gene>
    <name evidence="3" type="ORF">CryarDRAFT_2185</name>
</gene>
<protein>
    <submittedName>
        <fullName evidence="3">PRC-barrel domain-containing protein</fullName>
    </submittedName>
</protein>
<proteinExistence type="predicted"/>
<dbReference type="Proteomes" id="UP000021053">
    <property type="component" value="Unassembled WGS sequence"/>
</dbReference>
<dbReference type="SUPFAM" id="SSF50346">
    <property type="entry name" value="PRC-barrel domain"/>
    <property type="match status" value="1"/>
</dbReference>
<evidence type="ECO:0000313" key="4">
    <source>
        <dbReference type="Proteomes" id="UP000021053"/>
    </source>
</evidence>
<dbReference type="AlphaFoldDB" id="A0A010YLI6"/>
<dbReference type="PATRIC" id="fig|927661.3.peg.2151"/>
<feature type="region of interest" description="Disordered" evidence="1">
    <location>
        <begin position="78"/>
        <end position="182"/>
    </location>
</feature>
<name>A0A010YLI6_9ACTN</name>
<evidence type="ECO:0000256" key="1">
    <source>
        <dbReference type="SAM" id="MobiDB-lite"/>
    </source>
</evidence>
<feature type="compositionally biased region" description="Polar residues" evidence="1">
    <location>
        <begin position="1"/>
        <end position="16"/>
    </location>
</feature>
<comment type="caution">
    <text evidence="3">The sequence shown here is derived from an EMBL/GenBank/DDBJ whole genome shotgun (WGS) entry which is preliminary data.</text>
</comment>
<feature type="domain" description="PRC-barrel" evidence="2">
    <location>
        <begin position="13"/>
        <end position="75"/>
    </location>
</feature>
<dbReference type="Pfam" id="PF05239">
    <property type="entry name" value="PRC"/>
    <property type="match status" value="1"/>
</dbReference>
<sequence length="182" mass="19931">MLTQEQIPTLMQSTAYDPSGDKIGSIKQVYLDDRTDRPQFATVHTGLFGLKESFVPLDGAELHGDRVVVPVDKAQVKDAPSIDPEGSAGSLTPTQVAELHRHYHLPARPGGTRDAYAADVDSGSGEHGHGQHYESDQGNVRFSGRETRTDRDDTRDERLATGSERHEPGPAGLRRYVATDER</sequence>